<dbReference type="AlphaFoldDB" id="X1M8T6"/>
<feature type="non-terminal residue" evidence="1">
    <location>
        <position position="1"/>
    </location>
</feature>
<dbReference type="Gene3D" id="2.160.20.10">
    <property type="entry name" value="Single-stranded right-handed beta-helix, Pectin lyase-like"/>
    <property type="match status" value="1"/>
</dbReference>
<dbReference type="InterPro" id="IPR012334">
    <property type="entry name" value="Pectin_lyas_fold"/>
</dbReference>
<evidence type="ECO:0008006" key="2">
    <source>
        <dbReference type="Google" id="ProtNLM"/>
    </source>
</evidence>
<comment type="caution">
    <text evidence="1">The sequence shown here is derived from an EMBL/GenBank/DDBJ whole genome shotgun (WGS) entry which is preliminary data.</text>
</comment>
<gene>
    <name evidence="1" type="ORF">S06H3_32272</name>
</gene>
<dbReference type="EMBL" id="BARV01019180">
    <property type="protein sequence ID" value="GAI28042.1"/>
    <property type="molecule type" value="Genomic_DNA"/>
</dbReference>
<reference evidence="1" key="1">
    <citation type="journal article" date="2014" name="Front. Microbiol.">
        <title>High frequency of phylogenetically diverse reductive dehalogenase-homologous genes in deep subseafloor sedimentary metagenomes.</title>
        <authorList>
            <person name="Kawai M."/>
            <person name="Futagami T."/>
            <person name="Toyoda A."/>
            <person name="Takaki Y."/>
            <person name="Nishi S."/>
            <person name="Hori S."/>
            <person name="Arai W."/>
            <person name="Tsubouchi T."/>
            <person name="Morono Y."/>
            <person name="Uchiyama I."/>
            <person name="Ito T."/>
            <person name="Fujiyama A."/>
            <person name="Inagaki F."/>
            <person name="Takami H."/>
        </authorList>
    </citation>
    <scope>NUCLEOTIDE SEQUENCE</scope>
    <source>
        <strain evidence="1">Expedition CK06-06</strain>
    </source>
</reference>
<accession>X1M8T6</accession>
<name>X1M8T6_9ZZZZ</name>
<organism evidence="1">
    <name type="scientific">marine sediment metagenome</name>
    <dbReference type="NCBI Taxonomy" id="412755"/>
    <lineage>
        <taxon>unclassified sequences</taxon>
        <taxon>metagenomes</taxon>
        <taxon>ecological metagenomes</taxon>
    </lineage>
</organism>
<dbReference type="InterPro" id="IPR011050">
    <property type="entry name" value="Pectin_lyase_fold/virulence"/>
</dbReference>
<sequence>RPEFALMITLSMTGVAVTHWSDEIYVEGTVKTGNFTLAFDQSELPVCTEFHEDSPDGPLLQGELYGKDIGKTTCYCQGEITNPHTGNWGYGNIIITIENAYPSYRVHCVFTVHNIGSIPLDISGFVMTDPTGVLKWNPDLSALVDGECNPIIHILHTSLVGEQVNLGDKVKAEFGIHIEQDAEEGRTYYFEIAIAYTQWEQTMENSQQTLEVGEEKPYATIQAAIDNASPNDSILVHPGTYNESINIDKS</sequence>
<dbReference type="SUPFAM" id="SSF51126">
    <property type="entry name" value="Pectin lyase-like"/>
    <property type="match status" value="1"/>
</dbReference>
<proteinExistence type="predicted"/>
<protein>
    <recommendedName>
        <fullName evidence="2">DUF1565 domain-containing protein</fullName>
    </recommendedName>
</protein>
<evidence type="ECO:0000313" key="1">
    <source>
        <dbReference type="EMBL" id="GAI28042.1"/>
    </source>
</evidence>